<name>A0A8X6I668_NEPPI</name>
<proteinExistence type="predicted"/>
<protein>
    <submittedName>
        <fullName evidence="1">Uncharacterized protein</fullName>
    </submittedName>
</protein>
<dbReference type="EMBL" id="BMAW01042010">
    <property type="protein sequence ID" value="GFS31941.1"/>
    <property type="molecule type" value="Genomic_DNA"/>
</dbReference>
<sequence length="74" mass="8375">MRKSVHDVYYGAELFKAGVVFRREALEEQGGSFQDAVIRNQCFIANGYFGSNRADRKMALQICLKLAMRGTLRA</sequence>
<dbReference type="Proteomes" id="UP000887013">
    <property type="component" value="Unassembled WGS sequence"/>
</dbReference>
<keyword evidence="2" id="KW-1185">Reference proteome</keyword>
<reference evidence="1" key="1">
    <citation type="submission" date="2020-08" db="EMBL/GenBank/DDBJ databases">
        <title>Multicomponent nature underlies the extraordinary mechanical properties of spider dragline silk.</title>
        <authorList>
            <person name="Kono N."/>
            <person name="Nakamura H."/>
            <person name="Mori M."/>
            <person name="Yoshida Y."/>
            <person name="Ohtoshi R."/>
            <person name="Malay A.D."/>
            <person name="Moran D.A.P."/>
            <person name="Tomita M."/>
            <person name="Numata K."/>
            <person name="Arakawa K."/>
        </authorList>
    </citation>
    <scope>NUCLEOTIDE SEQUENCE</scope>
</reference>
<evidence type="ECO:0000313" key="1">
    <source>
        <dbReference type="EMBL" id="GFS31941.1"/>
    </source>
</evidence>
<comment type="caution">
    <text evidence="1">The sequence shown here is derived from an EMBL/GenBank/DDBJ whole genome shotgun (WGS) entry which is preliminary data.</text>
</comment>
<organism evidence="1 2">
    <name type="scientific">Nephila pilipes</name>
    <name type="common">Giant wood spider</name>
    <name type="synonym">Nephila maculata</name>
    <dbReference type="NCBI Taxonomy" id="299642"/>
    <lineage>
        <taxon>Eukaryota</taxon>
        <taxon>Metazoa</taxon>
        <taxon>Ecdysozoa</taxon>
        <taxon>Arthropoda</taxon>
        <taxon>Chelicerata</taxon>
        <taxon>Arachnida</taxon>
        <taxon>Araneae</taxon>
        <taxon>Araneomorphae</taxon>
        <taxon>Entelegynae</taxon>
        <taxon>Araneoidea</taxon>
        <taxon>Nephilidae</taxon>
        <taxon>Nephila</taxon>
    </lineage>
</organism>
<accession>A0A8X6I668</accession>
<evidence type="ECO:0000313" key="2">
    <source>
        <dbReference type="Proteomes" id="UP000887013"/>
    </source>
</evidence>
<gene>
    <name evidence="1" type="ORF">NPIL_92981</name>
</gene>
<dbReference type="AlphaFoldDB" id="A0A8X6I668"/>